<comment type="cofactor">
    <cofactor evidence="1">
        <name>[4Fe-4S] cluster</name>
        <dbReference type="ChEBI" id="CHEBI:49883"/>
    </cofactor>
</comment>
<proteinExistence type="predicted"/>
<name>A0A2T9WKQ8_NANST</name>
<dbReference type="GO" id="GO:1990077">
    <property type="term" value="C:primosome complex"/>
    <property type="evidence" value="ECO:0007669"/>
    <property type="project" value="UniProtKB-KW"/>
</dbReference>
<reference evidence="9" key="4">
    <citation type="submission" date="2021-11" db="EMBL/GenBank/DDBJ databases">
        <authorList>
            <person name="Munson-Mcgee J."/>
            <person name="Field E."/>
            <person name="Bateson M."/>
            <person name="Rooney C."/>
            <person name="Stepanauskas R."/>
            <person name="Young M."/>
        </authorList>
    </citation>
    <scope>NUCLEOTIDE SEQUENCE</scope>
    <source>
        <strain evidence="9">SCGC AB-777_F03</strain>
    </source>
</reference>
<reference evidence="9" key="3">
    <citation type="submission" date="2017-05" db="EMBL/GenBank/DDBJ databases">
        <authorList>
            <person name="Munson-Mcgee J.H."/>
        </authorList>
    </citation>
    <scope>NUCLEOTIDE SEQUENCE</scope>
    <source>
        <strain evidence="9">SCGC AB-777_F03</strain>
    </source>
</reference>
<dbReference type="InterPro" id="IPR058560">
    <property type="entry name" value="DNA_primase_C"/>
</dbReference>
<accession>A0A2T9WKQ8</accession>
<evidence type="ECO:0000256" key="2">
    <source>
        <dbReference type="ARBA" id="ARBA00022485"/>
    </source>
</evidence>
<keyword evidence="5" id="KW-0479">Metal-binding</keyword>
<evidence type="ECO:0000313" key="9">
    <source>
        <dbReference type="EMBL" id="MCC5447105.1"/>
    </source>
</evidence>
<evidence type="ECO:0000256" key="6">
    <source>
        <dbReference type="ARBA" id="ARBA00023004"/>
    </source>
</evidence>
<dbReference type="GO" id="GO:0006269">
    <property type="term" value="P:DNA replication, synthesis of primer"/>
    <property type="evidence" value="ECO:0007669"/>
    <property type="project" value="UniProtKB-KW"/>
</dbReference>
<feature type="domain" description="DNA primase large subunit C-terminal" evidence="8">
    <location>
        <begin position="334"/>
        <end position="423"/>
    </location>
</feature>
<evidence type="ECO:0000256" key="7">
    <source>
        <dbReference type="ARBA" id="ARBA00023014"/>
    </source>
</evidence>
<evidence type="ECO:0000313" key="10">
    <source>
        <dbReference type="EMBL" id="PVU68417.1"/>
    </source>
</evidence>
<evidence type="ECO:0000256" key="5">
    <source>
        <dbReference type="ARBA" id="ARBA00022723"/>
    </source>
</evidence>
<protein>
    <recommendedName>
        <fullName evidence="8">DNA primase large subunit C-terminal domain-containing protein</fullName>
    </recommendedName>
</protein>
<keyword evidence="7" id="KW-0411">Iron-sulfur</keyword>
<gene>
    <name evidence="9" type="ORF">DDW03_001675</name>
    <name evidence="10" type="ORF">DDW03_02455</name>
</gene>
<dbReference type="EMBL" id="QEFP01000012">
    <property type="protein sequence ID" value="PVU68417.1"/>
    <property type="molecule type" value="Genomic_DNA"/>
</dbReference>
<keyword evidence="3" id="KW-0639">Primosome</keyword>
<dbReference type="Proteomes" id="UP000245509">
    <property type="component" value="Unassembled WGS sequence"/>
</dbReference>
<dbReference type="Gene3D" id="3.90.920.10">
    <property type="entry name" value="DNA primase, PRIM domain"/>
    <property type="match status" value="1"/>
</dbReference>
<organism evidence="10">
    <name type="scientific">Nanobsidianus stetteri</name>
    <dbReference type="NCBI Taxonomy" id="1294122"/>
    <lineage>
        <taxon>Archaea</taxon>
        <taxon>Nanobdellota</taxon>
        <taxon>Candidatus Nanoarchaeia</taxon>
        <taxon>Nanoarchaeales</taxon>
        <taxon>Nanopusillaceae</taxon>
        <taxon>Candidatus Nanobsidianus</taxon>
    </lineage>
</organism>
<keyword evidence="6" id="KW-0408">Iron</keyword>
<keyword evidence="2" id="KW-0004">4Fe-4S</keyword>
<dbReference type="GO" id="GO:0046872">
    <property type="term" value="F:metal ion binding"/>
    <property type="evidence" value="ECO:0007669"/>
    <property type="project" value="UniProtKB-KW"/>
</dbReference>
<evidence type="ECO:0000256" key="3">
    <source>
        <dbReference type="ARBA" id="ARBA00022515"/>
    </source>
</evidence>
<reference evidence="10" key="2">
    <citation type="submission" date="2017-05" db="EMBL/GenBank/DDBJ databases">
        <authorList>
            <person name="Song R."/>
            <person name="Chenine A.L."/>
            <person name="Ruprecht R.M."/>
        </authorList>
    </citation>
    <scope>NUCLEOTIDE SEQUENCE</scope>
    <source>
        <strain evidence="10">SCGC AB-777_F03</strain>
    </source>
</reference>
<comment type="caution">
    <text evidence="10">The sequence shown here is derived from an EMBL/GenBank/DDBJ whole genome shotgun (WGS) entry which is preliminary data.</text>
</comment>
<evidence type="ECO:0000259" key="8">
    <source>
        <dbReference type="Pfam" id="PF04104"/>
    </source>
</evidence>
<dbReference type="Pfam" id="PF04104">
    <property type="entry name" value="DNA_primase_lrg"/>
    <property type="match status" value="1"/>
</dbReference>
<reference evidence="10" key="1">
    <citation type="journal article" date="2015" name="Appl. Environ. Microbiol.">
        <title>Nanoarchaeota, Their Sulfolobales Host, and Nanoarchaeota Virus Distribution across Yellowstone National Park Hot Springs.</title>
        <authorList>
            <person name="Munson-McGee J.H."/>
            <person name="Field E.K."/>
            <person name="Bateson M."/>
            <person name="Rooney C."/>
            <person name="Stepanauskas R."/>
            <person name="Young M.J."/>
        </authorList>
    </citation>
    <scope>NUCLEOTIDE SEQUENCE [LARGE SCALE GENOMIC DNA]</scope>
    <source>
        <strain evidence="10">SCGC AB-777_F03</strain>
    </source>
</reference>
<sequence>MSIMLNNLIKFYQNNREILEDMVKISQNREVGYLLSNNNFGHRPSKIETEDDIINYIKKGAISFHISIERWIDINILSEKVSKKDLNEYRLGWDFIIDIDAKSLDLSKVTARIIVDYLKEKNINPIYIKYSGGKGFHIAIPWEIFPETINIYKKDNLIEEETRKLFPDLARILALYISKEIEEKLKKIILLKFSEEELKNYGVNDIERFNPYDIIEIDTILISSRHLIRCLYSINEKTGNLSIPIKENYIEKLNPEDSNINNYSYEGIPYLTEDLERKESKELKDLIKDSLLWKIKNEVEVIKFSRLAENYKNQEGIEETKRDVEEIKKRKIEINEDLFPPCIKNILNNKEMDDGRKRSLFILINFFANIGWDWDKIERYIKEWNESLQDPLKDRYIEYQLEWHKKLYKNNKKYLTPNCNNEIYYKDIGICTPDNICSLIKNPLSYPIKKIKSTKSSQDSQNN</sequence>
<evidence type="ECO:0000256" key="4">
    <source>
        <dbReference type="ARBA" id="ARBA00022705"/>
    </source>
</evidence>
<dbReference type="RefSeq" id="WP_228615330.1">
    <property type="nucleotide sequence ID" value="NZ_QEFP02000008.1"/>
</dbReference>
<dbReference type="EMBL" id="QEFP02000008">
    <property type="protein sequence ID" value="MCC5447105.1"/>
    <property type="molecule type" value="Genomic_DNA"/>
</dbReference>
<dbReference type="GO" id="GO:0051539">
    <property type="term" value="F:4 iron, 4 sulfur cluster binding"/>
    <property type="evidence" value="ECO:0007669"/>
    <property type="project" value="UniProtKB-KW"/>
</dbReference>
<dbReference type="AlphaFoldDB" id="A0A2T9WKQ8"/>
<keyword evidence="4" id="KW-0235">DNA replication</keyword>
<evidence type="ECO:0000256" key="1">
    <source>
        <dbReference type="ARBA" id="ARBA00001966"/>
    </source>
</evidence>
<dbReference type="SUPFAM" id="SSF56747">
    <property type="entry name" value="Prim-pol domain"/>
    <property type="match status" value="1"/>
</dbReference>